<evidence type="ECO:0000256" key="6">
    <source>
        <dbReference type="ARBA" id="ARBA00023136"/>
    </source>
</evidence>
<name>A0ABV6CEQ1_9RHOB</name>
<evidence type="ECO:0000313" key="10">
    <source>
        <dbReference type="Proteomes" id="UP001589795"/>
    </source>
</evidence>
<organism evidence="9 10">
    <name type="scientific">Paracoccus rhizosphaerae</name>
    <dbReference type="NCBI Taxonomy" id="1133347"/>
    <lineage>
        <taxon>Bacteria</taxon>
        <taxon>Pseudomonadati</taxon>
        <taxon>Pseudomonadota</taxon>
        <taxon>Alphaproteobacteria</taxon>
        <taxon>Rhodobacterales</taxon>
        <taxon>Paracoccaceae</taxon>
        <taxon>Paracoccus</taxon>
    </lineage>
</organism>
<proteinExistence type="inferred from homology"/>
<evidence type="ECO:0000256" key="7">
    <source>
        <dbReference type="RuleBase" id="RU365041"/>
    </source>
</evidence>
<evidence type="ECO:0000256" key="1">
    <source>
        <dbReference type="ARBA" id="ARBA00004651"/>
    </source>
</evidence>
<reference evidence="9 10" key="1">
    <citation type="submission" date="2024-09" db="EMBL/GenBank/DDBJ databases">
        <authorList>
            <person name="Sun Q."/>
            <person name="Mori K."/>
        </authorList>
    </citation>
    <scope>NUCLEOTIDE SEQUENCE [LARGE SCALE GENOMIC DNA]</scope>
    <source>
        <strain evidence="9 10">CCM 7904</strain>
    </source>
</reference>
<keyword evidence="4 7" id="KW-0812">Transmembrane</keyword>
<dbReference type="PANTHER" id="PTHR33778">
    <property type="entry name" value="PROTEIN MGTC"/>
    <property type="match status" value="1"/>
</dbReference>
<evidence type="ECO:0000256" key="2">
    <source>
        <dbReference type="ARBA" id="ARBA00009298"/>
    </source>
</evidence>
<evidence type="ECO:0000256" key="5">
    <source>
        <dbReference type="ARBA" id="ARBA00022989"/>
    </source>
</evidence>
<sequence length="164" mass="17387">MPELVSQTFESLNSMSLSVATTRMVLALILGALIGWERESSDHEAGLRTHMMISMAAALFTIIAMELTHMRADNDAELQIDPLRLIEAVTSGVAFLAAGSIIITRGSVRGLTTGASMWLAGAIGLSCGTGKGMLAIIAAAFGLLVLRLLRHVARQKETRSKHGG</sequence>
<comment type="similarity">
    <text evidence="2 7">Belongs to the MgtC/SapB family.</text>
</comment>
<gene>
    <name evidence="9" type="ORF">ACFFIZ_02325</name>
</gene>
<keyword evidence="10" id="KW-1185">Reference proteome</keyword>
<evidence type="ECO:0000256" key="3">
    <source>
        <dbReference type="ARBA" id="ARBA00022475"/>
    </source>
</evidence>
<dbReference type="Proteomes" id="UP001589795">
    <property type="component" value="Unassembled WGS sequence"/>
</dbReference>
<dbReference type="PRINTS" id="PR01837">
    <property type="entry name" value="MGTCSAPBPROT"/>
</dbReference>
<keyword evidence="5 7" id="KW-1133">Transmembrane helix</keyword>
<protein>
    <recommendedName>
        <fullName evidence="7">Protein MgtC</fullName>
    </recommendedName>
</protein>
<feature type="transmembrane region" description="Helical" evidence="7">
    <location>
        <begin position="47"/>
        <end position="65"/>
    </location>
</feature>
<keyword evidence="6 7" id="KW-0472">Membrane</keyword>
<evidence type="ECO:0000259" key="8">
    <source>
        <dbReference type="Pfam" id="PF02308"/>
    </source>
</evidence>
<comment type="caution">
    <text evidence="9">The sequence shown here is derived from an EMBL/GenBank/DDBJ whole genome shotgun (WGS) entry which is preliminary data.</text>
</comment>
<feature type="transmembrane region" description="Helical" evidence="7">
    <location>
        <begin position="12"/>
        <end position="35"/>
    </location>
</feature>
<keyword evidence="3" id="KW-1003">Cell membrane</keyword>
<dbReference type="InterPro" id="IPR003416">
    <property type="entry name" value="MgtC/SapB/SrpB/YhiD_fam"/>
</dbReference>
<feature type="transmembrane region" description="Helical" evidence="7">
    <location>
        <begin position="85"/>
        <end position="103"/>
    </location>
</feature>
<evidence type="ECO:0000256" key="4">
    <source>
        <dbReference type="ARBA" id="ARBA00022692"/>
    </source>
</evidence>
<feature type="domain" description="MgtC/SapB/SrpB/YhiD N-terminal" evidence="8">
    <location>
        <begin position="24"/>
        <end position="154"/>
    </location>
</feature>
<dbReference type="InterPro" id="IPR049177">
    <property type="entry name" value="MgtC_SapB_SrpB_YhiD_N"/>
</dbReference>
<keyword evidence="7" id="KW-0997">Cell inner membrane</keyword>
<evidence type="ECO:0000313" key="9">
    <source>
        <dbReference type="EMBL" id="MFC0199199.1"/>
    </source>
</evidence>
<dbReference type="EMBL" id="JBHLWQ010000020">
    <property type="protein sequence ID" value="MFC0199199.1"/>
    <property type="molecule type" value="Genomic_DNA"/>
</dbReference>
<feature type="transmembrane region" description="Helical" evidence="7">
    <location>
        <begin position="132"/>
        <end position="149"/>
    </location>
</feature>
<comment type="subcellular location">
    <subcellularLocation>
        <location evidence="7">Cell inner membrane</location>
        <topology evidence="7">Multi-pass membrane protein</topology>
    </subcellularLocation>
    <subcellularLocation>
        <location evidence="1">Cell membrane</location>
        <topology evidence="1">Multi-pass membrane protein</topology>
    </subcellularLocation>
</comment>
<dbReference type="RefSeq" id="WP_265505808.1">
    <property type="nucleotide sequence ID" value="NZ_JAOTBE010000005.1"/>
</dbReference>
<dbReference type="Pfam" id="PF02308">
    <property type="entry name" value="MgtC"/>
    <property type="match status" value="1"/>
</dbReference>
<accession>A0ABV6CEQ1</accession>
<dbReference type="PANTHER" id="PTHR33778:SF1">
    <property type="entry name" value="MAGNESIUM TRANSPORTER YHID-RELATED"/>
    <property type="match status" value="1"/>
</dbReference>